<dbReference type="Pfam" id="PF24048">
    <property type="entry name" value="LRR_NXF1-5"/>
    <property type="match status" value="1"/>
</dbReference>
<keyword evidence="15" id="KW-1185">Reference proteome</keyword>
<feature type="domain" description="NTF2" evidence="12">
    <location>
        <begin position="398"/>
        <end position="573"/>
    </location>
</feature>
<dbReference type="FunFam" id="3.10.450.50:FF:000013">
    <property type="entry name" value="mRNA export factor mex67"/>
    <property type="match status" value="1"/>
</dbReference>
<keyword evidence="3" id="KW-0813">Transport</keyword>
<reference evidence="14" key="1">
    <citation type="submission" date="2020-10" db="EMBL/GenBank/DDBJ databases">
        <title>Genome Sequence of Monilinia vaccinii-corymbosi Sheds Light on Mummy Berry Disease Infection of Blueberry and Mating Type.</title>
        <authorList>
            <person name="Yow A.G."/>
            <person name="Zhang Y."/>
            <person name="Bansal K."/>
            <person name="Eacker S.M."/>
            <person name="Sullivan S."/>
            <person name="Liachko I."/>
            <person name="Cubeta M.A."/>
            <person name="Rollins J.A."/>
            <person name="Ashrafi H."/>
        </authorList>
    </citation>
    <scope>NUCLEOTIDE SEQUENCE</scope>
    <source>
        <strain evidence="14">RL-1</strain>
    </source>
</reference>
<dbReference type="Gene3D" id="1.10.8.10">
    <property type="entry name" value="DNA helicase RuvA subunit, C-terminal domain"/>
    <property type="match status" value="1"/>
</dbReference>
<comment type="function">
    <text evidence="9">Involved in the export of mRNA from the nucleus to the cytoplasm.</text>
</comment>
<evidence type="ECO:0000256" key="10">
    <source>
        <dbReference type="ARBA" id="ARBA00069694"/>
    </source>
</evidence>
<feature type="compositionally biased region" description="Gly residues" evidence="11">
    <location>
        <begin position="73"/>
        <end position="86"/>
    </location>
</feature>
<evidence type="ECO:0000256" key="3">
    <source>
        <dbReference type="ARBA" id="ARBA00022448"/>
    </source>
</evidence>
<dbReference type="PROSITE" id="PS51450">
    <property type="entry name" value="LRR"/>
    <property type="match status" value="1"/>
</dbReference>
<comment type="subcellular location">
    <subcellularLocation>
        <location evidence="1">Nucleus</location>
    </subcellularLocation>
</comment>
<dbReference type="Pfam" id="PF22602">
    <property type="entry name" value="NXF_NTF2"/>
    <property type="match status" value="1"/>
</dbReference>
<protein>
    <recommendedName>
        <fullName evidence="10">mRNA export factor MEX67</fullName>
    </recommendedName>
</protein>
<evidence type="ECO:0000256" key="2">
    <source>
        <dbReference type="ARBA" id="ARBA00009285"/>
    </source>
</evidence>
<feature type="domain" description="TAP-C" evidence="13">
    <location>
        <begin position="607"/>
        <end position="660"/>
    </location>
</feature>
<feature type="region of interest" description="Disordered" evidence="11">
    <location>
        <begin position="1"/>
        <end position="89"/>
    </location>
</feature>
<gene>
    <name evidence="14" type="ORF">DSL72_003713</name>
</gene>
<dbReference type="PANTHER" id="PTHR10662:SF22">
    <property type="entry name" value="NUCLEAR RNA EXPORT FACTOR 1"/>
    <property type="match status" value="1"/>
</dbReference>
<keyword evidence="5" id="KW-0433">Leucine-rich repeat</keyword>
<keyword evidence="8" id="KW-0539">Nucleus</keyword>
<dbReference type="GO" id="GO:0016973">
    <property type="term" value="P:poly(A)+ mRNA export from nucleus"/>
    <property type="evidence" value="ECO:0007669"/>
    <property type="project" value="TreeGrafter"/>
</dbReference>
<dbReference type="InterPro" id="IPR001611">
    <property type="entry name" value="Leu-rich_rpt"/>
</dbReference>
<dbReference type="InterPro" id="IPR002075">
    <property type="entry name" value="NTF2_dom"/>
</dbReference>
<dbReference type="Proteomes" id="UP000672032">
    <property type="component" value="Chromosome 1"/>
</dbReference>
<dbReference type="InterPro" id="IPR057125">
    <property type="entry name" value="NXF1/2/3/5-like_LRR"/>
</dbReference>
<evidence type="ECO:0000256" key="8">
    <source>
        <dbReference type="ARBA" id="ARBA00023242"/>
    </source>
</evidence>
<evidence type="ECO:0000313" key="14">
    <source>
        <dbReference type="EMBL" id="QSZ29202.1"/>
    </source>
</evidence>
<sequence length="660" mass="71956">MMNRTSAPPRGPRNSSYGTKSSGRVGGGGGITKRRGPTRVDKDGDLDMDATTGANGQRGGKGTIRGPIPTGPRGYGRGGARNSGRGGRLDIARNPQAILRGMGSQLQQANVLVTLWVKGLKGSKASSNNDQGLSSMVSFLERKATTLDSRSQKAVRVKKSHKKGDIVVISVTPEDAVTIKKLDGFVFSGSKIAIHDTEPSSEPKEESEDARSTREKIQAVLAARYDANLKLLNLSALGQDEQLKQMGMFDDSSIVSKLFPVLMVICNKLFTSRQAKKDAIVSITLSDNQLADLSNVTSLASTFPDLKNLDLSRNQFTGLDSLYLWRWKFRHLENLILAGNPIETLLPDYTTEIVRWYPELQQLNGVQVRTAAQVVADLEAIKSPFPIAGPAFRDVGQVGENFIRQFFGAYDNDRNALLTNFYDAQSKFSLSINMSAVRDRNHPMPLPPWAAYNKVNRNLVKYTHLSTRLSRQYTGIQALQPIWSNLPKTRHPEIATQPEKYLVECQTLPGLPDPSGQSAAGVDGLLITIHGEFEEDITNFEGKALRSFSRTFILGPGGLNGPPIRVISDLLALRAWGPLAQTLVQATQAVQAVPAVPTPGVPLTAEQQQAILAEKLAIETGMNLQYSAMCLTETGWDLEKAYVAFQATKANLPAEAFQTL</sequence>
<evidence type="ECO:0000256" key="7">
    <source>
        <dbReference type="ARBA" id="ARBA00022816"/>
    </source>
</evidence>
<keyword evidence="6" id="KW-0677">Repeat</keyword>
<proteinExistence type="inferred from homology"/>
<evidence type="ECO:0000256" key="1">
    <source>
        <dbReference type="ARBA" id="ARBA00004123"/>
    </source>
</evidence>
<dbReference type="AlphaFoldDB" id="A0A8A3NXJ3"/>
<dbReference type="InterPro" id="IPR005637">
    <property type="entry name" value="TAP_C_dom"/>
</dbReference>
<dbReference type="EMBL" id="CP063405">
    <property type="protein sequence ID" value="QSZ29202.1"/>
    <property type="molecule type" value="Genomic_DNA"/>
</dbReference>
<organism evidence="14 15">
    <name type="scientific">Monilinia vaccinii-corymbosi</name>
    <dbReference type="NCBI Taxonomy" id="61207"/>
    <lineage>
        <taxon>Eukaryota</taxon>
        <taxon>Fungi</taxon>
        <taxon>Dikarya</taxon>
        <taxon>Ascomycota</taxon>
        <taxon>Pezizomycotina</taxon>
        <taxon>Leotiomycetes</taxon>
        <taxon>Helotiales</taxon>
        <taxon>Sclerotiniaceae</taxon>
        <taxon>Monilinia</taxon>
    </lineage>
</organism>
<dbReference type="InterPro" id="IPR009060">
    <property type="entry name" value="UBA-like_sf"/>
</dbReference>
<dbReference type="GO" id="GO:0003723">
    <property type="term" value="F:RNA binding"/>
    <property type="evidence" value="ECO:0007669"/>
    <property type="project" value="TreeGrafter"/>
</dbReference>
<dbReference type="GO" id="GO:0042272">
    <property type="term" value="C:nuclear RNA export factor complex"/>
    <property type="evidence" value="ECO:0007669"/>
    <property type="project" value="UniProtKB-ARBA"/>
</dbReference>
<dbReference type="PROSITE" id="PS50177">
    <property type="entry name" value="NTF2_DOMAIN"/>
    <property type="match status" value="1"/>
</dbReference>
<dbReference type="SMART" id="SM00804">
    <property type="entry name" value="TAP_C"/>
    <property type="match status" value="1"/>
</dbReference>
<dbReference type="PANTHER" id="PTHR10662">
    <property type="entry name" value="NUCLEAR RNA EXPORT FACTOR"/>
    <property type="match status" value="1"/>
</dbReference>
<comment type="similarity">
    <text evidence="2">Belongs to the NXF family.</text>
</comment>
<dbReference type="InterPro" id="IPR032710">
    <property type="entry name" value="NTF2-like_dom_sf"/>
</dbReference>
<dbReference type="InterPro" id="IPR030217">
    <property type="entry name" value="NXF_fam"/>
</dbReference>
<dbReference type="CDD" id="cd14342">
    <property type="entry name" value="UBA_TAP-C"/>
    <property type="match status" value="1"/>
</dbReference>
<keyword evidence="7" id="KW-0509">mRNA transport</keyword>
<evidence type="ECO:0000259" key="13">
    <source>
        <dbReference type="PROSITE" id="PS51281"/>
    </source>
</evidence>
<evidence type="ECO:0000256" key="9">
    <source>
        <dbReference type="ARBA" id="ARBA00055253"/>
    </source>
</evidence>
<dbReference type="InterPro" id="IPR032675">
    <property type="entry name" value="LRR_dom_sf"/>
</dbReference>
<dbReference type="InterPro" id="IPR018222">
    <property type="entry name" value="Nuclear_transport_factor_2_euk"/>
</dbReference>
<evidence type="ECO:0000256" key="6">
    <source>
        <dbReference type="ARBA" id="ARBA00022737"/>
    </source>
</evidence>
<dbReference type="OrthoDB" id="25872at2759"/>
<evidence type="ECO:0000313" key="15">
    <source>
        <dbReference type="Proteomes" id="UP000672032"/>
    </source>
</evidence>
<evidence type="ECO:0000256" key="5">
    <source>
        <dbReference type="ARBA" id="ARBA00022614"/>
    </source>
</evidence>
<evidence type="ECO:0000256" key="4">
    <source>
        <dbReference type="ARBA" id="ARBA00022490"/>
    </source>
</evidence>
<dbReference type="FunFam" id="3.80.10.10:FF:000296">
    <property type="entry name" value="mRNA export factor MEX67"/>
    <property type="match status" value="1"/>
</dbReference>
<evidence type="ECO:0000256" key="11">
    <source>
        <dbReference type="SAM" id="MobiDB-lite"/>
    </source>
</evidence>
<dbReference type="PROSITE" id="PS51281">
    <property type="entry name" value="TAP_C"/>
    <property type="match status" value="1"/>
</dbReference>
<name>A0A8A3NXJ3_9HELO</name>
<dbReference type="SUPFAM" id="SSF46934">
    <property type="entry name" value="UBA-like"/>
    <property type="match status" value="1"/>
</dbReference>
<accession>A0A8A3NXJ3</accession>
<dbReference type="Gene3D" id="3.80.10.10">
    <property type="entry name" value="Ribonuclease Inhibitor"/>
    <property type="match status" value="1"/>
</dbReference>
<dbReference type="FunFam" id="1.10.8.10:FF:000018">
    <property type="entry name" value="Nuclear RNA export factor 1"/>
    <property type="match status" value="1"/>
</dbReference>
<dbReference type="Pfam" id="PF03943">
    <property type="entry name" value="TAP_C"/>
    <property type="match status" value="1"/>
</dbReference>
<dbReference type="Gene3D" id="3.10.450.50">
    <property type="match status" value="1"/>
</dbReference>
<evidence type="ECO:0000259" key="12">
    <source>
        <dbReference type="PROSITE" id="PS50177"/>
    </source>
</evidence>
<dbReference type="SUPFAM" id="SSF54427">
    <property type="entry name" value="NTF2-like"/>
    <property type="match status" value="1"/>
</dbReference>
<dbReference type="SUPFAM" id="SSF52058">
    <property type="entry name" value="L domain-like"/>
    <property type="match status" value="1"/>
</dbReference>
<keyword evidence="4" id="KW-0963">Cytoplasm</keyword>